<comment type="caution">
    <text evidence="4">The sequence shown here is derived from an EMBL/GenBank/DDBJ whole genome shotgun (WGS) entry which is preliminary data.</text>
</comment>
<keyword evidence="1" id="KW-0732">Signal</keyword>
<dbReference type="Gene3D" id="1.50.10.100">
    <property type="entry name" value="Chondroitin AC/alginate lyase"/>
    <property type="match status" value="1"/>
</dbReference>
<protein>
    <recommendedName>
        <fullName evidence="3">Alginate lyase domain-containing protein</fullName>
    </recommendedName>
</protein>
<proteinExistence type="predicted"/>
<dbReference type="RefSeq" id="WP_075652394.1">
    <property type="nucleotide sequence ID" value="NZ_AP019658.1"/>
</dbReference>
<organism evidence="4 5">
    <name type="scientific">Vibrio ponticus</name>
    <dbReference type="NCBI Taxonomy" id="265668"/>
    <lineage>
        <taxon>Bacteria</taxon>
        <taxon>Pseudomonadati</taxon>
        <taxon>Pseudomonadota</taxon>
        <taxon>Gammaproteobacteria</taxon>
        <taxon>Vibrionales</taxon>
        <taxon>Vibrionaceae</taxon>
        <taxon>Vibrio</taxon>
    </lineage>
</organism>
<evidence type="ECO:0000313" key="4">
    <source>
        <dbReference type="EMBL" id="OLQ85514.1"/>
    </source>
</evidence>
<dbReference type="SUPFAM" id="SSF48230">
    <property type="entry name" value="Chondroitin AC/alginate lyase"/>
    <property type="match status" value="1"/>
</dbReference>
<evidence type="ECO:0000313" key="5">
    <source>
        <dbReference type="Proteomes" id="UP000186206"/>
    </source>
</evidence>
<evidence type="ECO:0000256" key="2">
    <source>
        <dbReference type="ARBA" id="ARBA00023239"/>
    </source>
</evidence>
<dbReference type="EMBL" id="MJMI01000142">
    <property type="protein sequence ID" value="OLQ85514.1"/>
    <property type="molecule type" value="Genomic_DNA"/>
</dbReference>
<evidence type="ECO:0000259" key="3">
    <source>
        <dbReference type="Pfam" id="PF05426"/>
    </source>
</evidence>
<evidence type="ECO:0000256" key="1">
    <source>
        <dbReference type="ARBA" id="ARBA00022729"/>
    </source>
</evidence>
<dbReference type="Pfam" id="PF05426">
    <property type="entry name" value="Alginate_lyase"/>
    <property type="match status" value="1"/>
</dbReference>
<sequence length="367" mass="41511">MTWRHSTLALVTFFVTACSTDASVVHVDVPPGYIIQMAPMSPKPVPCIMIPPYQGTLIFNSKYRKNDPNKSQVVASLDKKYRQETLGINKFSSYTTKLADRLIASPAENDLSCYLANLENWAKSSSIASSEQVNYVGKAIKKWTLATVASNYLKVRTNYAAQIPSPQDEQIKSWLSKLAWQVVEDYSNRKPTQINNHDYWAAWAVMASAAVLNDSELYHWALAGFVYAAKQIDANGFLPNEIKRKQRAANYHNFAMQPLAMLGLFIKQNSPAVYDAHRHQIERLTTNLFNHAMSNPVFEHQTGVEQIDANITINGRSAWLAPYLTYSSAQERQIHDVINLSDNLRSTRLGGDLGFLFYHSTYYQNKE</sequence>
<feature type="domain" description="Alginate lyase" evidence="3">
    <location>
        <begin position="61"/>
        <end position="295"/>
    </location>
</feature>
<dbReference type="Proteomes" id="UP000186206">
    <property type="component" value="Unassembled WGS sequence"/>
</dbReference>
<reference evidence="4 5" key="1">
    <citation type="submission" date="2016-09" db="EMBL/GenBank/DDBJ databases">
        <title>Genomic Taxonomy of the Vibrionaceae.</title>
        <authorList>
            <person name="Gonzalez-Castillo A."/>
            <person name="Gomez-Gil B."/>
            <person name="Enciso-Ibarra K."/>
        </authorList>
    </citation>
    <scope>NUCLEOTIDE SEQUENCE [LARGE SCALE GENOMIC DNA]</scope>
    <source>
        <strain evidence="4 5">CAIM 1731</strain>
    </source>
</reference>
<gene>
    <name evidence="4" type="ORF">BIY21_04555</name>
</gene>
<accession>A0ABX3F904</accession>
<dbReference type="InterPro" id="IPR008397">
    <property type="entry name" value="Alginate_lyase_dom"/>
</dbReference>
<keyword evidence="5" id="KW-1185">Reference proteome</keyword>
<dbReference type="InterPro" id="IPR008929">
    <property type="entry name" value="Chondroitin_lyas"/>
</dbReference>
<dbReference type="PROSITE" id="PS51257">
    <property type="entry name" value="PROKAR_LIPOPROTEIN"/>
    <property type="match status" value="1"/>
</dbReference>
<name>A0ABX3F904_9VIBR</name>
<keyword evidence="2" id="KW-0456">Lyase</keyword>